<sequence>MSSLIEQQLRERATALLDAGSIDLFLGYRQGSRALRVAPFAARSSSEAERLVWNAVCVPNLAGALHKYADQRVGIALKMCDARSVIELLRFNQVKRENLHVIGVVCHGMADPELVEVGDETPIAWWDPASERPTVGPERLLEKCASCPKPVPDLYDELLGTVVSAPAAVEDARITDVRKLEAMDAPTRRAFWQAQLSNCTLCYACQTVCPLCFCKRCALSLERDDPRRQARDMGSIFTFHMMRAYHLAERCTGCDECERVCPEDIPLSLITEKLELDRGQQ</sequence>
<dbReference type="Proteomes" id="UP000220527">
    <property type="component" value="Unassembled WGS sequence"/>
</dbReference>
<evidence type="ECO:0000313" key="5">
    <source>
        <dbReference type="EMBL" id="PDW03055.1"/>
    </source>
</evidence>
<dbReference type="InterPro" id="IPR017896">
    <property type="entry name" value="4Fe4S_Fe-S-bd"/>
</dbReference>
<dbReference type="SUPFAM" id="SSF46548">
    <property type="entry name" value="alpha-helical ferredoxin"/>
    <property type="match status" value="1"/>
</dbReference>
<evidence type="ECO:0000313" key="6">
    <source>
        <dbReference type="Proteomes" id="UP000220527"/>
    </source>
</evidence>
<dbReference type="RefSeq" id="WP_097644103.1">
    <property type="nucleotide sequence ID" value="NZ_NQWI01000042.1"/>
</dbReference>
<dbReference type="InterPro" id="IPR009051">
    <property type="entry name" value="Helical_ferredxn"/>
</dbReference>
<feature type="domain" description="4Fe-4S ferredoxin-type" evidence="4">
    <location>
        <begin position="242"/>
        <end position="272"/>
    </location>
</feature>
<organism evidence="5 6">
    <name type="scientific">Candidatus Viridilinea mediisalina</name>
    <dbReference type="NCBI Taxonomy" id="2024553"/>
    <lineage>
        <taxon>Bacteria</taxon>
        <taxon>Bacillati</taxon>
        <taxon>Chloroflexota</taxon>
        <taxon>Chloroflexia</taxon>
        <taxon>Chloroflexales</taxon>
        <taxon>Chloroflexineae</taxon>
        <taxon>Oscillochloridaceae</taxon>
        <taxon>Candidatus Viridilinea</taxon>
    </lineage>
</organism>
<reference evidence="6" key="1">
    <citation type="submission" date="2017-08" db="EMBL/GenBank/DDBJ databases">
        <authorList>
            <person name="Grouzdev D.S."/>
            <person name="Gaisin V.A."/>
            <person name="Rysina M.S."/>
            <person name="Gorlenko V.M."/>
        </authorList>
    </citation>
    <scope>NUCLEOTIDE SEQUENCE [LARGE SCALE GENOMIC DNA]</scope>
    <source>
        <strain evidence="6">Kir15-3F</strain>
    </source>
</reference>
<keyword evidence="6" id="KW-1185">Reference proteome</keyword>
<dbReference type="GO" id="GO:0046872">
    <property type="term" value="F:metal ion binding"/>
    <property type="evidence" value="ECO:0007669"/>
    <property type="project" value="UniProtKB-KW"/>
</dbReference>
<accession>A0A2A6RJJ0</accession>
<protein>
    <recommendedName>
        <fullName evidence="4">4Fe-4S ferredoxin-type domain-containing protein</fullName>
    </recommendedName>
</protein>
<dbReference type="Gene3D" id="1.10.1060.10">
    <property type="entry name" value="Alpha-helical ferredoxin"/>
    <property type="match status" value="1"/>
</dbReference>
<dbReference type="EMBL" id="NQWI01000042">
    <property type="protein sequence ID" value="PDW03055.1"/>
    <property type="molecule type" value="Genomic_DNA"/>
</dbReference>
<dbReference type="Pfam" id="PF13183">
    <property type="entry name" value="Fer4_8"/>
    <property type="match status" value="1"/>
</dbReference>
<evidence type="ECO:0000256" key="1">
    <source>
        <dbReference type="ARBA" id="ARBA00022723"/>
    </source>
</evidence>
<gene>
    <name evidence="5" type="ORF">CJ255_10740</name>
</gene>
<evidence type="ECO:0000256" key="2">
    <source>
        <dbReference type="ARBA" id="ARBA00023004"/>
    </source>
</evidence>
<dbReference type="InterPro" id="IPR017900">
    <property type="entry name" value="4Fe4S_Fe_S_CS"/>
</dbReference>
<keyword evidence="3" id="KW-0411">Iron-sulfur</keyword>
<dbReference type="AlphaFoldDB" id="A0A2A6RJJ0"/>
<dbReference type="OrthoDB" id="9773828at2"/>
<comment type="caution">
    <text evidence="5">The sequence shown here is derived from an EMBL/GenBank/DDBJ whole genome shotgun (WGS) entry which is preliminary data.</text>
</comment>
<evidence type="ECO:0000256" key="3">
    <source>
        <dbReference type="ARBA" id="ARBA00023014"/>
    </source>
</evidence>
<dbReference type="PROSITE" id="PS00198">
    <property type="entry name" value="4FE4S_FER_1"/>
    <property type="match status" value="1"/>
</dbReference>
<evidence type="ECO:0000259" key="4">
    <source>
        <dbReference type="PROSITE" id="PS51379"/>
    </source>
</evidence>
<dbReference type="PROSITE" id="PS51379">
    <property type="entry name" value="4FE4S_FER_2"/>
    <property type="match status" value="1"/>
</dbReference>
<name>A0A2A6RJJ0_9CHLR</name>
<dbReference type="GO" id="GO:0051536">
    <property type="term" value="F:iron-sulfur cluster binding"/>
    <property type="evidence" value="ECO:0007669"/>
    <property type="project" value="UniProtKB-KW"/>
</dbReference>
<keyword evidence="1" id="KW-0479">Metal-binding</keyword>
<proteinExistence type="predicted"/>
<keyword evidence="2" id="KW-0408">Iron</keyword>